<dbReference type="InterPro" id="IPR036597">
    <property type="entry name" value="Fido-like_dom_sf"/>
</dbReference>
<dbReference type="AlphaFoldDB" id="A0A7X0MI72"/>
<accession>A0A7X0MI72</accession>
<gene>
    <name evidence="1" type="ORF">HDF25_000277</name>
</gene>
<evidence type="ECO:0000313" key="2">
    <source>
        <dbReference type="Proteomes" id="UP000521017"/>
    </source>
</evidence>
<sequence length="98" mass="11367">MNFCLTNLEQPLTEELIKQTQKILTENTIKFSKGYEPGEYTDTQMAAGDTVFGDYKVNIARITVFFAETAIGRMQKEMDQKKNLTQNFNMSFKPRKKE</sequence>
<name>A0A7X0MI72_9SPHI</name>
<dbReference type="Proteomes" id="UP000521017">
    <property type="component" value="Unassembled WGS sequence"/>
</dbReference>
<dbReference type="RefSeq" id="WP_184622011.1">
    <property type="nucleotide sequence ID" value="NZ_JACHCC010000001.1"/>
</dbReference>
<reference evidence="1 2" key="1">
    <citation type="submission" date="2020-08" db="EMBL/GenBank/DDBJ databases">
        <title>Genomic Encyclopedia of Type Strains, Phase IV (KMG-V): Genome sequencing to study the core and pangenomes of soil and plant-associated prokaryotes.</title>
        <authorList>
            <person name="Whitman W."/>
        </authorList>
    </citation>
    <scope>NUCLEOTIDE SEQUENCE [LARGE SCALE GENOMIC DNA]</scope>
    <source>
        <strain evidence="1 2">M2T3</strain>
    </source>
</reference>
<dbReference type="Gene3D" id="1.10.3290.10">
    <property type="entry name" value="Fido-like domain"/>
    <property type="match status" value="1"/>
</dbReference>
<comment type="caution">
    <text evidence="1">The sequence shown here is derived from an EMBL/GenBank/DDBJ whole genome shotgun (WGS) entry which is preliminary data.</text>
</comment>
<dbReference type="EMBL" id="JACHCC010000001">
    <property type="protein sequence ID" value="MBB6498153.1"/>
    <property type="molecule type" value="Genomic_DNA"/>
</dbReference>
<proteinExistence type="predicted"/>
<organism evidence="1 2">
    <name type="scientific">Pedobacter cryoconitis</name>
    <dbReference type="NCBI Taxonomy" id="188932"/>
    <lineage>
        <taxon>Bacteria</taxon>
        <taxon>Pseudomonadati</taxon>
        <taxon>Bacteroidota</taxon>
        <taxon>Sphingobacteriia</taxon>
        <taxon>Sphingobacteriales</taxon>
        <taxon>Sphingobacteriaceae</taxon>
        <taxon>Pedobacter</taxon>
    </lineage>
</organism>
<evidence type="ECO:0000313" key="1">
    <source>
        <dbReference type="EMBL" id="MBB6498153.1"/>
    </source>
</evidence>
<protein>
    <submittedName>
        <fullName evidence="1">Uncharacterized protein</fullName>
    </submittedName>
</protein>